<dbReference type="InterPro" id="IPR018365">
    <property type="entry name" value="Cell_cycle_FtsW-rel_CS"/>
</dbReference>
<dbReference type="EMBL" id="UOFS01000048">
    <property type="protein sequence ID" value="VAX01249.1"/>
    <property type="molecule type" value="Genomic_DNA"/>
</dbReference>
<dbReference type="HAMAP" id="MF_02079">
    <property type="entry name" value="PGT_RodA"/>
    <property type="match status" value="1"/>
</dbReference>
<evidence type="ECO:0000313" key="12">
    <source>
        <dbReference type="EMBL" id="VAX01249.1"/>
    </source>
</evidence>
<feature type="transmembrane region" description="Helical" evidence="11">
    <location>
        <begin position="150"/>
        <end position="166"/>
    </location>
</feature>
<evidence type="ECO:0000256" key="4">
    <source>
        <dbReference type="ARBA" id="ARBA00022679"/>
    </source>
</evidence>
<keyword evidence="4" id="KW-0808">Transferase</keyword>
<name>A0A3B1A674_9ZZZZ</name>
<dbReference type="GO" id="GO:0005886">
    <property type="term" value="C:plasma membrane"/>
    <property type="evidence" value="ECO:0007669"/>
    <property type="project" value="TreeGrafter"/>
</dbReference>
<gene>
    <name evidence="12" type="ORF">MNBD_GAMMA22-3103</name>
</gene>
<dbReference type="PROSITE" id="PS00428">
    <property type="entry name" value="FTSW_RODA_SPOVE"/>
    <property type="match status" value="1"/>
</dbReference>
<keyword evidence="5 11" id="KW-0812">Transmembrane</keyword>
<proteinExistence type="inferred from homology"/>
<dbReference type="AlphaFoldDB" id="A0A3B1A674"/>
<protein>
    <submittedName>
        <fullName evidence="12">Rod shape-determining protein RodA</fullName>
    </submittedName>
</protein>
<accession>A0A3B1A674</accession>
<evidence type="ECO:0000256" key="8">
    <source>
        <dbReference type="ARBA" id="ARBA00022989"/>
    </source>
</evidence>
<feature type="transmembrane region" description="Helical" evidence="11">
    <location>
        <begin position="349"/>
        <end position="370"/>
    </location>
</feature>
<feature type="transmembrane region" description="Helical" evidence="11">
    <location>
        <begin position="316"/>
        <end position="343"/>
    </location>
</feature>
<feature type="transmembrane region" description="Helical" evidence="11">
    <location>
        <begin position="283"/>
        <end position="304"/>
    </location>
</feature>
<dbReference type="Pfam" id="PF01098">
    <property type="entry name" value="FTSW_RODA_SPOVE"/>
    <property type="match status" value="1"/>
</dbReference>
<feature type="transmembrane region" description="Helical" evidence="11">
    <location>
        <begin position="196"/>
        <end position="214"/>
    </location>
</feature>
<dbReference type="InterPro" id="IPR001182">
    <property type="entry name" value="FtsW/RodA"/>
</dbReference>
<feature type="transmembrane region" description="Helical" evidence="11">
    <location>
        <begin position="85"/>
        <end position="105"/>
    </location>
</feature>
<feature type="transmembrane region" description="Helical" evidence="11">
    <location>
        <begin position="29"/>
        <end position="49"/>
    </location>
</feature>
<dbReference type="NCBIfam" id="TIGR02210">
    <property type="entry name" value="rodA_shape"/>
    <property type="match status" value="1"/>
</dbReference>
<keyword evidence="8 11" id="KW-1133">Transmembrane helix</keyword>
<keyword evidence="10" id="KW-0961">Cell wall biogenesis/degradation</keyword>
<keyword evidence="7" id="KW-0573">Peptidoglycan synthesis</keyword>
<evidence type="ECO:0000256" key="11">
    <source>
        <dbReference type="SAM" id="Phobius"/>
    </source>
</evidence>
<keyword evidence="6" id="KW-0133">Cell shape</keyword>
<dbReference type="GO" id="GO:0051301">
    <property type="term" value="P:cell division"/>
    <property type="evidence" value="ECO:0007669"/>
    <property type="project" value="InterPro"/>
</dbReference>
<feature type="transmembrane region" description="Helical" evidence="11">
    <location>
        <begin position="235"/>
        <end position="253"/>
    </location>
</feature>
<reference evidence="12" key="1">
    <citation type="submission" date="2018-06" db="EMBL/GenBank/DDBJ databases">
        <authorList>
            <person name="Zhirakovskaya E."/>
        </authorList>
    </citation>
    <scope>NUCLEOTIDE SEQUENCE</scope>
</reference>
<sequence length="379" mass="42033">MEVNSSSSFVDENKLNLGKRLFSRMHIDLPLLIALLTLTGVGLTILYSASGQNMHVINAQIIRLILAFGVMFALAQISPHTIKAWSPWLFMLGLLLLILVLTPLGDIGKGAQRWLVIGFRFQPSEIMKLAVPMMIAWYFADMPLPPARSKIFIASIILVIPTLLVAKQPDLGTSLLIACSGFFVLILAGLRWRTMFITFVIFASSTPLIWNYVLHEYQQKRVLTFLNPESDKLGSGYHIIQSIIAIGSGGVYGKGWNNGTQSRLEFIPERKTDFIFSVYSEEFGFIGNLLLLALYLFIIVRGCFIATQAQDTYSRLLSGGLIMTFFVYVYVNMGMVSGLLPVVGVPLPLVSYGGTSIVTLFAAFGILMSIHTHKKFMTS</sequence>
<evidence type="ECO:0000256" key="7">
    <source>
        <dbReference type="ARBA" id="ARBA00022984"/>
    </source>
</evidence>
<organism evidence="12">
    <name type="scientific">hydrothermal vent metagenome</name>
    <dbReference type="NCBI Taxonomy" id="652676"/>
    <lineage>
        <taxon>unclassified sequences</taxon>
        <taxon>metagenomes</taxon>
        <taxon>ecological metagenomes</taxon>
    </lineage>
</organism>
<comment type="subcellular location">
    <subcellularLocation>
        <location evidence="1">Membrane</location>
        <topology evidence="1">Multi-pass membrane protein</topology>
    </subcellularLocation>
</comment>
<dbReference type="GO" id="GO:0071555">
    <property type="term" value="P:cell wall organization"/>
    <property type="evidence" value="ECO:0007669"/>
    <property type="project" value="UniProtKB-KW"/>
</dbReference>
<evidence type="ECO:0000256" key="3">
    <source>
        <dbReference type="ARBA" id="ARBA00022676"/>
    </source>
</evidence>
<keyword evidence="9 11" id="KW-0472">Membrane</keyword>
<dbReference type="GO" id="GO:0009252">
    <property type="term" value="P:peptidoglycan biosynthetic process"/>
    <property type="evidence" value="ECO:0007669"/>
    <property type="project" value="UniProtKB-KW"/>
</dbReference>
<dbReference type="GO" id="GO:0032153">
    <property type="term" value="C:cell division site"/>
    <property type="evidence" value="ECO:0007669"/>
    <property type="project" value="TreeGrafter"/>
</dbReference>
<keyword evidence="3" id="KW-0328">Glycosyltransferase</keyword>
<dbReference type="InterPro" id="IPR011923">
    <property type="entry name" value="RodA/MrdB"/>
</dbReference>
<feature type="transmembrane region" description="Helical" evidence="11">
    <location>
        <begin position="61"/>
        <end position="79"/>
    </location>
</feature>
<evidence type="ECO:0000256" key="5">
    <source>
        <dbReference type="ARBA" id="ARBA00022692"/>
    </source>
</evidence>
<feature type="transmembrane region" description="Helical" evidence="11">
    <location>
        <begin position="173"/>
        <end position="190"/>
    </location>
</feature>
<evidence type="ECO:0000256" key="1">
    <source>
        <dbReference type="ARBA" id="ARBA00004141"/>
    </source>
</evidence>
<dbReference type="PANTHER" id="PTHR30474">
    <property type="entry name" value="CELL CYCLE PROTEIN"/>
    <property type="match status" value="1"/>
</dbReference>
<evidence type="ECO:0000256" key="9">
    <source>
        <dbReference type="ARBA" id="ARBA00023136"/>
    </source>
</evidence>
<dbReference type="GO" id="GO:0016757">
    <property type="term" value="F:glycosyltransferase activity"/>
    <property type="evidence" value="ECO:0007669"/>
    <property type="project" value="UniProtKB-KW"/>
</dbReference>
<evidence type="ECO:0000256" key="2">
    <source>
        <dbReference type="ARBA" id="ARBA00022475"/>
    </source>
</evidence>
<dbReference type="GO" id="GO:0008360">
    <property type="term" value="P:regulation of cell shape"/>
    <property type="evidence" value="ECO:0007669"/>
    <property type="project" value="UniProtKB-KW"/>
</dbReference>
<dbReference type="GO" id="GO:0015648">
    <property type="term" value="F:lipid-linked peptidoglycan transporter activity"/>
    <property type="evidence" value="ECO:0007669"/>
    <property type="project" value="TreeGrafter"/>
</dbReference>
<dbReference type="PANTHER" id="PTHR30474:SF1">
    <property type="entry name" value="PEPTIDOGLYCAN GLYCOSYLTRANSFERASE MRDB"/>
    <property type="match status" value="1"/>
</dbReference>
<evidence type="ECO:0000256" key="10">
    <source>
        <dbReference type="ARBA" id="ARBA00023316"/>
    </source>
</evidence>
<keyword evidence="2" id="KW-1003">Cell membrane</keyword>
<evidence type="ECO:0000256" key="6">
    <source>
        <dbReference type="ARBA" id="ARBA00022960"/>
    </source>
</evidence>